<keyword evidence="3" id="KW-1185">Reference proteome</keyword>
<keyword evidence="1" id="KW-0812">Transmembrane</keyword>
<sequence>MSAWLIDLLSVSAVILLACGMTLAPVLQRNRRSRKAALRTSRLQFEGGEQNA</sequence>
<dbReference type="Proteomes" id="UP000000238">
    <property type="component" value="Chromosome"/>
</dbReference>
<dbReference type="STRING" id="349521.HCH_00694"/>
<dbReference type="HOGENOM" id="CLU_3080461_0_0_6"/>
<keyword evidence="1" id="KW-0472">Membrane</keyword>
<dbReference type="EMBL" id="CP000155">
    <property type="protein sequence ID" value="ABC27593.1"/>
    <property type="molecule type" value="Genomic_DNA"/>
</dbReference>
<reference evidence="2 3" key="1">
    <citation type="journal article" date="2005" name="Nucleic Acids Res.">
        <title>Genomic blueprint of Hahella chejuensis, a marine microbe producing an algicidal agent.</title>
        <authorList>
            <person name="Jeong H."/>
            <person name="Yim J.H."/>
            <person name="Lee C."/>
            <person name="Choi S.-H."/>
            <person name="Park Y.K."/>
            <person name="Yoon S.H."/>
            <person name="Hur C.-G."/>
            <person name="Kang H.-Y."/>
            <person name="Kim D."/>
            <person name="Lee H.H."/>
            <person name="Park K.H."/>
            <person name="Park S.-H."/>
            <person name="Park H.-S."/>
            <person name="Lee H.K."/>
            <person name="Oh T.K."/>
            <person name="Kim J.F."/>
        </authorList>
    </citation>
    <scope>NUCLEOTIDE SEQUENCE [LARGE SCALE GENOMIC DNA]</scope>
    <source>
        <strain evidence="2 3">KCTC 2396</strain>
    </source>
</reference>
<proteinExistence type="predicted"/>
<dbReference type="AlphaFoldDB" id="Q2SP31"/>
<accession>Q2SP31</accession>
<name>Q2SP31_HAHCH</name>
<gene>
    <name evidence="2" type="ordered locus">HCH_00694</name>
</gene>
<feature type="transmembrane region" description="Helical" evidence="1">
    <location>
        <begin position="6"/>
        <end position="27"/>
    </location>
</feature>
<organism evidence="2 3">
    <name type="scientific">Hahella chejuensis (strain KCTC 2396)</name>
    <dbReference type="NCBI Taxonomy" id="349521"/>
    <lineage>
        <taxon>Bacteria</taxon>
        <taxon>Pseudomonadati</taxon>
        <taxon>Pseudomonadota</taxon>
        <taxon>Gammaproteobacteria</taxon>
        <taxon>Oceanospirillales</taxon>
        <taxon>Hahellaceae</taxon>
        <taxon>Hahella</taxon>
    </lineage>
</organism>
<evidence type="ECO:0000313" key="3">
    <source>
        <dbReference type="Proteomes" id="UP000000238"/>
    </source>
</evidence>
<dbReference type="RefSeq" id="WP_011394670.1">
    <property type="nucleotide sequence ID" value="NC_007645.1"/>
</dbReference>
<evidence type="ECO:0000313" key="2">
    <source>
        <dbReference type="EMBL" id="ABC27593.1"/>
    </source>
</evidence>
<dbReference type="KEGG" id="hch:HCH_00694"/>
<protein>
    <submittedName>
        <fullName evidence="2">Uncharacterized protein</fullName>
    </submittedName>
</protein>
<keyword evidence="1" id="KW-1133">Transmembrane helix</keyword>
<evidence type="ECO:0000256" key="1">
    <source>
        <dbReference type="SAM" id="Phobius"/>
    </source>
</evidence>